<evidence type="ECO:0000256" key="1">
    <source>
        <dbReference type="SAM" id="MobiDB-lite"/>
    </source>
</evidence>
<feature type="compositionally biased region" description="Basic residues" evidence="1">
    <location>
        <begin position="21"/>
        <end position="32"/>
    </location>
</feature>
<name>A0A0A9ECG2_ARUDO</name>
<protein>
    <submittedName>
        <fullName evidence="2">Uncharacterized protein</fullName>
    </submittedName>
</protein>
<feature type="compositionally biased region" description="Acidic residues" evidence="1">
    <location>
        <begin position="47"/>
        <end position="61"/>
    </location>
</feature>
<reference evidence="2" key="2">
    <citation type="journal article" date="2015" name="Data Brief">
        <title>Shoot transcriptome of the giant reed, Arundo donax.</title>
        <authorList>
            <person name="Barrero R.A."/>
            <person name="Guerrero F.D."/>
            <person name="Moolhuijzen P."/>
            <person name="Goolsby J.A."/>
            <person name="Tidwell J."/>
            <person name="Bellgard S.E."/>
            <person name="Bellgard M.I."/>
        </authorList>
    </citation>
    <scope>NUCLEOTIDE SEQUENCE</scope>
    <source>
        <tissue evidence="2">Shoot tissue taken approximately 20 cm above the soil surface</tissue>
    </source>
</reference>
<evidence type="ECO:0000313" key="2">
    <source>
        <dbReference type="EMBL" id="JAD98439.1"/>
    </source>
</evidence>
<feature type="region of interest" description="Disordered" evidence="1">
    <location>
        <begin position="1"/>
        <end position="61"/>
    </location>
</feature>
<organism evidence="2">
    <name type="scientific">Arundo donax</name>
    <name type="common">Giant reed</name>
    <name type="synonym">Donax arundinaceus</name>
    <dbReference type="NCBI Taxonomy" id="35708"/>
    <lineage>
        <taxon>Eukaryota</taxon>
        <taxon>Viridiplantae</taxon>
        <taxon>Streptophyta</taxon>
        <taxon>Embryophyta</taxon>
        <taxon>Tracheophyta</taxon>
        <taxon>Spermatophyta</taxon>
        <taxon>Magnoliopsida</taxon>
        <taxon>Liliopsida</taxon>
        <taxon>Poales</taxon>
        <taxon>Poaceae</taxon>
        <taxon>PACMAD clade</taxon>
        <taxon>Arundinoideae</taxon>
        <taxon>Arundineae</taxon>
        <taxon>Arundo</taxon>
    </lineage>
</organism>
<dbReference type="EMBL" id="GBRH01199456">
    <property type="protein sequence ID" value="JAD98439.1"/>
    <property type="molecule type" value="Transcribed_RNA"/>
</dbReference>
<sequence>MNDHRLPEPRRTPPPPAHWTPRPRRPRWRRRCGTAWTRRSSWRSGEAEGDAAAEEGEGGER</sequence>
<accession>A0A0A9ECG2</accession>
<proteinExistence type="predicted"/>
<dbReference type="AlphaFoldDB" id="A0A0A9ECG2"/>
<feature type="compositionally biased region" description="Basic and acidic residues" evidence="1">
    <location>
        <begin position="1"/>
        <end position="11"/>
    </location>
</feature>
<reference evidence="2" key="1">
    <citation type="submission" date="2014-09" db="EMBL/GenBank/DDBJ databases">
        <authorList>
            <person name="Magalhaes I.L.F."/>
            <person name="Oliveira U."/>
            <person name="Santos F.R."/>
            <person name="Vidigal T.H.D.A."/>
            <person name="Brescovit A.D."/>
            <person name="Santos A.J."/>
        </authorList>
    </citation>
    <scope>NUCLEOTIDE SEQUENCE</scope>
    <source>
        <tissue evidence="2">Shoot tissue taken approximately 20 cm above the soil surface</tissue>
    </source>
</reference>